<proteinExistence type="predicted"/>
<name>A0A914DLT8_9BILA</name>
<dbReference type="WBParaSite" id="ACRNAN_scaffold316.g23164.t1">
    <property type="protein sequence ID" value="ACRNAN_scaffold316.g23164.t1"/>
    <property type="gene ID" value="ACRNAN_scaffold316.g23164"/>
</dbReference>
<evidence type="ECO:0000313" key="2">
    <source>
        <dbReference type="WBParaSite" id="ACRNAN_scaffold316.g23164.t1"/>
    </source>
</evidence>
<sequence>MLIGENNFLDNINHDDFIKELKVFAKSQISIKSKLSNSYFDLIIYVERVQVKEKFDEEKFKKLASLSTNMTIRRSNLTRMFIANEYCFYEREYSYYDLIIKYERSNQ</sequence>
<reference evidence="2" key="1">
    <citation type="submission" date="2022-11" db="UniProtKB">
        <authorList>
            <consortium name="WormBaseParasite"/>
        </authorList>
    </citation>
    <scope>IDENTIFICATION</scope>
</reference>
<dbReference type="AlphaFoldDB" id="A0A914DLT8"/>
<organism evidence="1 2">
    <name type="scientific">Acrobeloides nanus</name>
    <dbReference type="NCBI Taxonomy" id="290746"/>
    <lineage>
        <taxon>Eukaryota</taxon>
        <taxon>Metazoa</taxon>
        <taxon>Ecdysozoa</taxon>
        <taxon>Nematoda</taxon>
        <taxon>Chromadorea</taxon>
        <taxon>Rhabditida</taxon>
        <taxon>Tylenchina</taxon>
        <taxon>Cephalobomorpha</taxon>
        <taxon>Cephaloboidea</taxon>
        <taxon>Cephalobidae</taxon>
        <taxon>Acrobeloides</taxon>
    </lineage>
</organism>
<dbReference type="Proteomes" id="UP000887540">
    <property type="component" value="Unplaced"/>
</dbReference>
<keyword evidence="1" id="KW-1185">Reference proteome</keyword>
<protein>
    <submittedName>
        <fullName evidence="2">Uncharacterized protein</fullName>
    </submittedName>
</protein>
<accession>A0A914DLT8</accession>
<evidence type="ECO:0000313" key="1">
    <source>
        <dbReference type="Proteomes" id="UP000887540"/>
    </source>
</evidence>